<evidence type="ECO:0000313" key="2">
    <source>
        <dbReference type="Proteomes" id="UP001240984"/>
    </source>
</evidence>
<dbReference type="EMBL" id="JAUSRA010000001">
    <property type="protein sequence ID" value="MDP9793723.1"/>
    <property type="molecule type" value="Genomic_DNA"/>
</dbReference>
<protein>
    <submittedName>
        <fullName evidence="1">Uncharacterized protein</fullName>
    </submittedName>
</protein>
<reference evidence="1 2" key="1">
    <citation type="submission" date="2023-07" db="EMBL/GenBank/DDBJ databases">
        <title>Sequencing the genomes of 1000 actinobacteria strains.</title>
        <authorList>
            <person name="Klenk H.-P."/>
        </authorList>
    </citation>
    <scope>NUCLEOTIDE SEQUENCE [LARGE SCALE GENOMIC DNA]</scope>
    <source>
        <strain evidence="1 2">DSM 44710</strain>
    </source>
</reference>
<sequence length="130" mass="13922">MVEITWGDSAGETAAVSVDELKGRLIELDRLAVERPFIVDVTIDSGDTISIALGRETSVLNYISASKMPPYLVSKGGSPAPDAGVVRFGYFGSMTEFPNWQAIPRSDALEAVCSFVAAGTLPENVLWIEV</sequence>
<keyword evidence="2" id="KW-1185">Reference proteome</keyword>
<dbReference type="InterPro" id="IPR025680">
    <property type="entry name" value="DddI"/>
</dbReference>
<dbReference type="Pfam" id="PF14430">
    <property type="entry name" value="Imm1"/>
    <property type="match status" value="1"/>
</dbReference>
<dbReference type="Proteomes" id="UP001240984">
    <property type="component" value="Unassembled WGS sequence"/>
</dbReference>
<evidence type="ECO:0000313" key="1">
    <source>
        <dbReference type="EMBL" id="MDP9793723.1"/>
    </source>
</evidence>
<proteinExistence type="predicted"/>
<comment type="caution">
    <text evidence="1">The sequence shown here is derived from an EMBL/GenBank/DDBJ whole genome shotgun (WGS) entry which is preliminary data.</text>
</comment>
<name>A0ABT9MQP7_9ACTN</name>
<gene>
    <name evidence="1" type="ORF">J2S43_002235</name>
</gene>
<dbReference type="RefSeq" id="WP_306828801.1">
    <property type="nucleotide sequence ID" value="NZ_JAUSRA010000001.1"/>
</dbReference>
<organism evidence="1 2">
    <name type="scientific">Catenuloplanes nepalensis</name>
    <dbReference type="NCBI Taxonomy" id="587533"/>
    <lineage>
        <taxon>Bacteria</taxon>
        <taxon>Bacillati</taxon>
        <taxon>Actinomycetota</taxon>
        <taxon>Actinomycetes</taxon>
        <taxon>Micromonosporales</taxon>
        <taxon>Micromonosporaceae</taxon>
        <taxon>Catenuloplanes</taxon>
    </lineage>
</organism>
<accession>A0ABT9MQP7</accession>